<comment type="similarity">
    <text evidence="10">Belongs to the PlsY family.</text>
</comment>
<keyword evidence="5 10" id="KW-1133">Transmembrane helix</keyword>
<evidence type="ECO:0000256" key="1">
    <source>
        <dbReference type="ARBA" id="ARBA00022475"/>
    </source>
</evidence>
<evidence type="ECO:0000256" key="3">
    <source>
        <dbReference type="ARBA" id="ARBA00022679"/>
    </source>
</evidence>
<feature type="transmembrane region" description="Helical" evidence="10">
    <location>
        <begin position="6"/>
        <end position="27"/>
    </location>
</feature>
<keyword evidence="9 10" id="KW-1208">Phospholipid metabolism</keyword>
<reference evidence="11 12" key="1">
    <citation type="submission" date="2020-08" db="EMBL/GenBank/DDBJ databases">
        <title>Genomic Encyclopedia of Type Strains, Phase IV (KMG-IV): sequencing the most valuable type-strain genomes for metagenomic binning, comparative biology and taxonomic classification.</title>
        <authorList>
            <person name="Goeker M."/>
        </authorList>
    </citation>
    <scope>NUCLEOTIDE SEQUENCE [LARGE SCALE GENOMIC DNA]</scope>
    <source>
        <strain evidence="11 12">DSM 29050</strain>
    </source>
</reference>
<name>A0A840AYU2_9SPHN</name>
<keyword evidence="7 10" id="KW-0472">Membrane</keyword>
<evidence type="ECO:0000256" key="2">
    <source>
        <dbReference type="ARBA" id="ARBA00022516"/>
    </source>
</evidence>
<comment type="subcellular location">
    <subcellularLocation>
        <location evidence="10">Cell membrane</location>
        <topology evidence="10">Multi-pass membrane protein</topology>
    </subcellularLocation>
</comment>
<gene>
    <name evidence="10" type="primary">plsY</name>
    <name evidence="11" type="ORF">GGR91_001033</name>
</gene>
<keyword evidence="8 10" id="KW-0594">Phospholipid biosynthesis</keyword>
<feature type="transmembrane region" description="Helical" evidence="10">
    <location>
        <begin position="57"/>
        <end position="77"/>
    </location>
</feature>
<dbReference type="SMART" id="SM01207">
    <property type="entry name" value="G3P_acyltransf"/>
    <property type="match status" value="1"/>
</dbReference>
<dbReference type="GO" id="GO:0043772">
    <property type="term" value="F:acyl-phosphate glycerol-3-phosphate acyltransferase activity"/>
    <property type="evidence" value="ECO:0007669"/>
    <property type="project" value="UniProtKB-UniRule"/>
</dbReference>
<evidence type="ECO:0000313" key="11">
    <source>
        <dbReference type="EMBL" id="MBB3942811.1"/>
    </source>
</evidence>
<keyword evidence="4 10" id="KW-0812">Transmembrane</keyword>
<accession>A0A840AYU2</accession>
<sequence>MDDIWINMIAGLLLGYLLGSIPFGLLLTKASGGGDIRNIGSGNIGATNVLRTGRKGLAALTLLLDLLKGFFAVFIATHYLPGGAVFAAAGAFFGHLYPIWLGFKGGKGVATYAGIMFGLFWQGGVVYAIAWIGALVIFRISSLAGLLAALCAPIAAAYFGRYDLVALLVACTLIVFWKHRTNIENLLDGTEPRIGKSKS</sequence>
<dbReference type="RefSeq" id="WP_183940715.1">
    <property type="nucleotide sequence ID" value="NZ_BAABBG010000023.1"/>
</dbReference>
<feature type="transmembrane region" description="Helical" evidence="10">
    <location>
        <begin position="83"/>
        <end position="103"/>
    </location>
</feature>
<keyword evidence="11" id="KW-0012">Acyltransferase</keyword>
<keyword evidence="1 10" id="KW-1003">Cell membrane</keyword>
<comment type="pathway">
    <text evidence="10">Lipid metabolism; phospholipid metabolism.</text>
</comment>
<evidence type="ECO:0000256" key="4">
    <source>
        <dbReference type="ARBA" id="ARBA00022692"/>
    </source>
</evidence>
<dbReference type="Pfam" id="PF02660">
    <property type="entry name" value="G3P_acyltransf"/>
    <property type="match status" value="1"/>
</dbReference>
<proteinExistence type="inferred from homology"/>
<comment type="subunit">
    <text evidence="10">Probably interacts with PlsX.</text>
</comment>
<dbReference type="GO" id="GO:0005886">
    <property type="term" value="C:plasma membrane"/>
    <property type="evidence" value="ECO:0007669"/>
    <property type="project" value="UniProtKB-SubCell"/>
</dbReference>
<evidence type="ECO:0000256" key="9">
    <source>
        <dbReference type="ARBA" id="ARBA00023264"/>
    </source>
</evidence>
<comment type="function">
    <text evidence="10">Catalyzes the transfer of an acyl group from acyl-phosphate (acyl-PO(4)) to glycerol-3-phosphate (G3P) to form lysophosphatidic acid (LPA). This enzyme utilizes acyl-phosphate as fatty acyl donor, but not acyl-CoA or acyl-ACP.</text>
</comment>
<keyword evidence="12" id="KW-1185">Reference proteome</keyword>
<protein>
    <recommendedName>
        <fullName evidence="10">Glycerol-3-phosphate acyltransferase</fullName>
    </recommendedName>
    <alternativeName>
        <fullName evidence="10">Acyl-PO4 G3P acyltransferase</fullName>
    </alternativeName>
    <alternativeName>
        <fullName evidence="10">Acyl-phosphate--glycerol-3-phosphate acyltransferase</fullName>
    </alternativeName>
    <alternativeName>
        <fullName evidence="10">G3P acyltransferase</fullName>
        <shortName evidence="10">GPAT</shortName>
        <ecNumber evidence="10">2.3.1.275</ecNumber>
    </alternativeName>
    <alternativeName>
        <fullName evidence="10">Lysophosphatidic acid synthase</fullName>
        <shortName evidence="10">LPA synthase</shortName>
    </alternativeName>
</protein>
<dbReference type="InterPro" id="IPR003811">
    <property type="entry name" value="G3P_acylTferase_PlsY"/>
</dbReference>
<organism evidence="11 12">
    <name type="scientific">Sphingorhabdus rigui</name>
    <dbReference type="NCBI Taxonomy" id="1282858"/>
    <lineage>
        <taxon>Bacteria</taxon>
        <taxon>Pseudomonadati</taxon>
        <taxon>Pseudomonadota</taxon>
        <taxon>Alphaproteobacteria</taxon>
        <taxon>Sphingomonadales</taxon>
        <taxon>Sphingomonadaceae</taxon>
        <taxon>Sphingorhabdus</taxon>
    </lineage>
</organism>
<comment type="caution">
    <text evidence="11">The sequence shown here is derived from an EMBL/GenBank/DDBJ whole genome shotgun (WGS) entry which is preliminary data.</text>
</comment>
<keyword evidence="3 10" id="KW-0808">Transferase</keyword>
<dbReference type="AlphaFoldDB" id="A0A840AYU2"/>
<evidence type="ECO:0000313" key="12">
    <source>
        <dbReference type="Proteomes" id="UP000581447"/>
    </source>
</evidence>
<keyword evidence="6 10" id="KW-0443">Lipid metabolism</keyword>
<dbReference type="GO" id="GO:0008654">
    <property type="term" value="P:phospholipid biosynthetic process"/>
    <property type="evidence" value="ECO:0007669"/>
    <property type="project" value="UniProtKB-UniRule"/>
</dbReference>
<feature type="transmembrane region" description="Helical" evidence="10">
    <location>
        <begin position="115"/>
        <end position="138"/>
    </location>
</feature>
<dbReference type="PANTHER" id="PTHR30309">
    <property type="entry name" value="INNER MEMBRANE PROTEIN YGIH"/>
    <property type="match status" value="1"/>
</dbReference>
<dbReference type="PANTHER" id="PTHR30309:SF0">
    <property type="entry name" value="GLYCEROL-3-PHOSPHATE ACYLTRANSFERASE-RELATED"/>
    <property type="match status" value="1"/>
</dbReference>
<evidence type="ECO:0000256" key="10">
    <source>
        <dbReference type="HAMAP-Rule" id="MF_01043"/>
    </source>
</evidence>
<evidence type="ECO:0000256" key="5">
    <source>
        <dbReference type="ARBA" id="ARBA00022989"/>
    </source>
</evidence>
<dbReference type="HAMAP" id="MF_01043">
    <property type="entry name" value="PlsY"/>
    <property type="match status" value="1"/>
</dbReference>
<evidence type="ECO:0000256" key="8">
    <source>
        <dbReference type="ARBA" id="ARBA00023209"/>
    </source>
</evidence>
<evidence type="ECO:0000256" key="6">
    <source>
        <dbReference type="ARBA" id="ARBA00023098"/>
    </source>
</evidence>
<dbReference type="NCBIfam" id="TIGR00023">
    <property type="entry name" value="glycerol-3-phosphate 1-O-acyltransferase PlsY"/>
    <property type="match status" value="1"/>
</dbReference>
<dbReference type="EMBL" id="JACIEA010000001">
    <property type="protein sequence ID" value="MBB3942811.1"/>
    <property type="molecule type" value="Genomic_DNA"/>
</dbReference>
<evidence type="ECO:0000256" key="7">
    <source>
        <dbReference type="ARBA" id="ARBA00023136"/>
    </source>
</evidence>
<comment type="catalytic activity">
    <reaction evidence="10">
        <text>an acyl phosphate + sn-glycerol 3-phosphate = a 1-acyl-sn-glycero-3-phosphate + phosphate</text>
        <dbReference type="Rhea" id="RHEA:34075"/>
        <dbReference type="ChEBI" id="CHEBI:43474"/>
        <dbReference type="ChEBI" id="CHEBI:57597"/>
        <dbReference type="ChEBI" id="CHEBI:57970"/>
        <dbReference type="ChEBI" id="CHEBI:59918"/>
        <dbReference type="EC" id="2.3.1.275"/>
    </reaction>
</comment>
<keyword evidence="2 10" id="KW-0444">Lipid biosynthesis</keyword>
<dbReference type="Proteomes" id="UP000581447">
    <property type="component" value="Unassembled WGS sequence"/>
</dbReference>
<feature type="transmembrane region" description="Helical" evidence="10">
    <location>
        <begin position="144"/>
        <end position="177"/>
    </location>
</feature>
<dbReference type="UniPathway" id="UPA00085"/>
<dbReference type="EC" id="2.3.1.275" evidence="10"/>